<reference evidence="1" key="2">
    <citation type="submission" date="2021-01" db="EMBL/GenBank/DDBJ databases">
        <authorList>
            <person name="Schikora-Tamarit M.A."/>
        </authorList>
    </citation>
    <scope>NUCLEOTIDE SEQUENCE</scope>
    <source>
        <strain evidence="1">CBS6341</strain>
    </source>
</reference>
<evidence type="ECO:0000313" key="1">
    <source>
        <dbReference type="EMBL" id="KAH3680816.1"/>
    </source>
</evidence>
<dbReference type="Gene3D" id="3.40.50.1820">
    <property type="entry name" value="alpha/beta hydrolase"/>
    <property type="match status" value="1"/>
</dbReference>
<sequence length="314" mass="36304">MNKPSIKLLPNEICTNYKLQPNEKLLSIKTPESNSFDQGIVGIFTPSLKNSKGKFALILHGRGGHKNYIYQNELAQHLSKLGISNFRFDFRGCGDSQNNIDESLGRTIEQDIKDLEIITEAFTIEGKFHSEIGFINYSLDLIVGHSRGSIAMFKYILNTKLTPLLINCSSRFDSIKILNLYQNEENYRLIQYRFGKYQILQTLKNEIINLSIQDLTKLTKLNQSIKILSIYGEFDNIVPIEDSIKFCEIFGSNRHELKIIPNSDHNFTGINNFKELNSDQLKEFNDLKLTIKNEKINYNRKVIYEIISWLKSYI</sequence>
<dbReference type="AlphaFoldDB" id="A0A9P8PYS4"/>
<dbReference type="OrthoDB" id="449382at2759"/>
<dbReference type="PANTHER" id="PTHR42886:SF53">
    <property type="entry name" value="ALPHA_BETA-HYDROLASES SUPERFAMILY PROTEIN"/>
    <property type="match status" value="1"/>
</dbReference>
<dbReference type="InterPro" id="IPR029058">
    <property type="entry name" value="AB_hydrolase_fold"/>
</dbReference>
<protein>
    <recommendedName>
        <fullName evidence="3">Serine aminopeptidase S33 domain-containing protein</fullName>
    </recommendedName>
</protein>
<evidence type="ECO:0008006" key="3">
    <source>
        <dbReference type="Google" id="ProtNLM"/>
    </source>
</evidence>
<evidence type="ECO:0000313" key="2">
    <source>
        <dbReference type="Proteomes" id="UP000769528"/>
    </source>
</evidence>
<name>A0A9P8PYS4_9ASCO</name>
<dbReference type="EMBL" id="JAEUBF010000039">
    <property type="protein sequence ID" value="KAH3680816.1"/>
    <property type="molecule type" value="Genomic_DNA"/>
</dbReference>
<organism evidence="1 2">
    <name type="scientific">Wickerhamomyces mucosus</name>
    <dbReference type="NCBI Taxonomy" id="1378264"/>
    <lineage>
        <taxon>Eukaryota</taxon>
        <taxon>Fungi</taxon>
        <taxon>Dikarya</taxon>
        <taxon>Ascomycota</taxon>
        <taxon>Saccharomycotina</taxon>
        <taxon>Saccharomycetes</taxon>
        <taxon>Phaffomycetales</taxon>
        <taxon>Wickerhamomycetaceae</taxon>
        <taxon>Wickerhamomyces</taxon>
    </lineage>
</organism>
<dbReference type="PANTHER" id="PTHR42886">
    <property type="entry name" value="RE40534P-RELATED"/>
    <property type="match status" value="1"/>
</dbReference>
<proteinExistence type="predicted"/>
<gene>
    <name evidence="1" type="ORF">WICMUC_000167</name>
</gene>
<keyword evidence="2" id="KW-1185">Reference proteome</keyword>
<dbReference type="SUPFAM" id="SSF53474">
    <property type="entry name" value="alpha/beta-Hydrolases"/>
    <property type="match status" value="1"/>
</dbReference>
<accession>A0A9P8PYS4</accession>
<reference evidence="1" key="1">
    <citation type="journal article" date="2021" name="Open Biol.">
        <title>Shared evolutionary footprints suggest mitochondrial oxidative damage underlies multiple complex I losses in fungi.</title>
        <authorList>
            <person name="Schikora-Tamarit M.A."/>
            <person name="Marcet-Houben M."/>
            <person name="Nosek J."/>
            <person name="Gabaldon T."/>
        </authorList>
    </citation>
    <scope>NUCLEOTIDE SEQUENCE</scope>
    <source>
        <strain evidence="1">CBS6341</strain>
    </source>
</reference>
<comment type="caution">
    <text evidence="1">The sequence shown here is derived from an EMBL/GenBank/DDBJ whole genome shotgun (WGS) entry which is preliminary data.</text>
</comment>
<dbReference type="Proteomes" id="UP000769528">
    <property type="component" value="Unassembled WGS sequence"/>
</dbReference>